<dbReference type="InterPro" id="IPR052027">
    <property type="entry name" value="PspC"/>
</dbReference>
<gene>
    <name evidence="8" type="ORF">GCM10007304_35940</name>
</gene>
<keyword evidence="3 6" id="KW-0812">Transmembrane</keyword>
<reference evidence="8" key="1">
    <citation type="journal article" date="2014" name="Int. J. Syst. Evol. Microbiol.">
        <title>Complete genome sequence of Corynebacterium casei LMG S-19264T (=DSM 44701T), isolated from a smear-ripened cheese.</title>
        <authorList>
            <consortium name="US DOE Joint Genome Institute (JGI-PGF)"/>
            <person name="Walter F."/>
            <person name="Albersmeier A."/>
            <person name="Kalinowski J."/>
            <person name="Ruckert C."/>
        </authorList>
    </citation>
    <scope>NUCLEOTIDE SEQUENCE</scope>
    <source>
        <strain evidence="8">CCM 7905</strain>
    </source>
</reference>
<keyword evidence="9" id="KW-1185">Reference proteome</keyword>
<evidence type="ECO:0000256" key="1">
    <source>
        <dbReference type="ARBA" id="ARBA00004162"/>
    </source>
</evidence>
<feature type="domain" description="Phage shock protein PspC N-terminal" evidence="7">
    <location>
        <begin position="6"/>
        <end position="63"/>
    </location>
</feature>
<evidence type="ECO:0000256" key="3">
    <source>
        <dbReference type="ARBA" id="ARBA00022692"/>
    </source>
</evidence>
<keyword evidence="2" id="KW-1003">Cell membrane</keyword>
<evidence type="ECO:0000256" key="5">
    <source>
        <dbReference type="ARBA" id="ARBA00023136"/>
    </source>
</evidence>
<dbReference type="Pfam" id="PF04024">
    <property type="entry name" value="PspC"/>
    <property type="match status" value="1"/>
</dbReference>
<evidence type="ECO:0000256" key="2">
    <source>
        <dbReference type="ARBA" id="ARBA00022475"/>
    </source>
</evidence>
<dbReference type="PANTHER" id="PTHR33885:SF3">
    <property type="entry name" value="PHAGE SHOCK PROTEIN C"/>
    <property type="match status" value="1"/>
</dbReference>
<evidence type="ECO:0000259" key="7">
    <source>
        <dbReference type="Pfam" id="PF04024"/>
    </source>
</evidence>
<keyword evidence="5 6" id="KW-0472">Membrane</keyword>
<evidence type="ECO:0000313" key="8">
    <source>
        <dbReference type="EMBL" id="GGG18777.1"/>
    </source>
</evidence>
<organism evidence="8 9">
    <name type="scientific">Rhodococcoides trifolii</name>
    <dbReference type="NCBI Taxonomy" id="908250"/>
    <lineage>
        <taxon>Bacteria</taxon>
        <taxon>Bacillati</taxon>
        <taxon>Actinomycetota</taxon>
        <taxon>Actinomycetes</taxon>
        <taxon>Mycobacteriales</taxon>
        <taxon>Nocardiaceae</taxon>
        <taxon>Rhodococcoides</taxon>
    </lineage>
</organism>
<dbReference type="PANTHER" id="PTHR33885">
    <property type="entry name" value="PHAGE SHOCK PROTEIN C"/>
    <property type="match status" value="1"/>
</dbReference>
<evidence type="ECO:0000256" key="4">
    <source>
        <dbReference type="ARBA" id="ARBA00022989"/>
    </source>
</evidence>
<evidence type="ECO:0000256" key="6">
    <source>
        <dbReference type="SAM" id="Phobius"/>
    </source>
</evidence>
<accession>A0A917G1S4</accession>
<name>A0A917G1S4_9NOCA</name>
<dbReference type="EMBL" id="BMCU01000004">
    <property type="protein sequence ID" value="GGG18777.1"/>
    <property type="molecule type" value="Genomic_DNA"/>
</dbReference>
<keyword evidence="4 6" id="KW-1133">Transmembrane helix</keyword>
<sequence>MNAPARRLTRPRSGKVFAGVCAGIGNYFGISPNVVRLIFVLSCLLPGPQFVLYLLLWIIVPKATF</sequence>
<dbReference type="GO" id="GO:0005886">
    <property type="term" value="C:plasma membrane"/>
    <property type="evidence" value="ECO:0007669"/>
    <property type="project" value="UniProtKB-SubCell"/>
</dbReference>
<dbReference type="Proteomes" id="UP000654257">
    <property type="component" value="Unassembled WGS sequence"/>
</dbReference>
<dbReference type="InterPro" id="IPR007168">
    <property type="entry name" value="Phageshock_PspC_N"/>
</dbReference>
<feature type="transmembrane region" description="Helical" evidence="6">
    <location>
        <begin position="36"/>
        <end position="60"/>
    </location>
</feature>
<comment type="caution">
    <text evidence="8">The sequence shown here is derived from an EMBL/GenBank/DDBJ whole genome shotgun (WGS) entry which is preliminary data.</text>
</comment>
<proteinExistence type="predicted"/>
<reference evidence="8" key="2">
    <citation type="submission" date="2020-09" db="EMBL/GenBank/DDBJ databases">
        <authorList>
            <person name="Sun Q."/>
            <person name="Sedlacek I."/>
        </authorList>
    </citation>
    <scope>NUCLEOTIDE SEQUENCE</scope>
    <source>
        <strain evidence="8">CCM 7905</strain>
    </source>
</reference>
<comment type="subcellular location">
    <subcellularLocation>
        <location evidence="1">Cell membrane</location>
        <topology evidence="1">Single-pass membrane protein</topology>
    </subcellularLocation>
</comment>
<dbReference type="AlphaFoldDB" id="A0A917G1S4"/>
<evidence type="ECO:0000313" key="9">
    <source>
        <dbReference type="Proteomes" id="UP000654257"/>
    </source>
</evidence>
<protein>
    <submittedName>
        <fullName evidence="8">PspC family transcriptional regulator</fullName>
    </submittedName>
</protein>
<dbReference type="RefSeq" id="WP_188546277.1">
    <property type="nucleotide sequence ID" value="NZ_BMCU01000004.1"/>
</dbReference>